<dbReference type="GO" id="GO:0015074">
    <property type="term" value="P:DNA integration"/>
    <property type="evidence" value="ECO:0007669"/>
    <property type="project" value="InterPro"/>
</dbReference>
<dbReference type="PaxDb" id="3635-A0A1U8N6D0"/>
<evidence type="ECO:0000256" key="4">
    <source>
        <dbReference type="ARBA" id="ARBA00022801"/>
    </source>
</evidence>
<evidence type="ECO:0000256" key="3">
    <source>
        <dbReference type="ARBA" id="ARBA00022750"/>
    </source>
</evidence>
<reference evidence="7" key="2">
    <citation type="submission" date="2025-08" db="UniProtKB">
        <authorList>
            <consortium name="RefSeq"/>
        </authorList>
    </citation>
    <scope>IDENTIFICATION</scope>
</reference>
<name>A0A1U8N6D0_GOSHI</name>
<dbReference type="Pfam" id="PF25597">
    <property type="entry name" value="SH3_retrovirus"/>
    <property type="match status" value="1"/>
</dbReference>
<dbReference type="KEGG" id="ghi:107944102"/>
<dbReference type="GO" id="GO:0046872">
    <property type="term" value="F:metal ion binding"/>
    <property type="evidence" value="ECO:0007669"/>
    <property type="project" value="UniProtKB-KW"/>
</dbReference>
<evidence type="ECO:0000256" key="2">
    <source>
        <dbReference type="ARBA" id="ARBA00022723"/>
    </source>
</evidence>
<dbReference type="InterPro" id="IPR057670">
    <property type="entry name" value="SH3_retrovirus"/>
</dbReference>
<evidence type="ECO:0000259" key="5">
    <source>
        <dbReference type="PROSITE" id="PS50994"/>
    </source>
</evidence>
<dbReference type="InterPro" id="IPR025724">
    <property type="entry name" value="GAG-pre-integrase_dom"/>
</dbReference>
<dbReference type="OrthoDB" id="1726977at2759"/>
<dbReference type="Pfam" id="PF22936">
    <property type="entry name" value="Pol_BBD"/>
    <property type="match status" value="1"/>
</dbReference>
<keyword evidence="3" id="KW-0064">Aspartyl protease</keyword>
<dbReference type="GO" id="GO:0003676">
    <property type="term" value="F:nucleic acid binding"/>
    <property type="evidence" value="ECO:0007669"/>
    <property type="project" value="InterPro"/>
</dbReference>
<dbReference type="AlphaFoldDB" id="A0A1U8N6D0"/>
<evidence type="ECO:0000256" key="1">
    <source>
        <dbReference type="ARBA" id="ARBA00022670"/>
    </source>
</evidence>
<dbReference type="PANTHER" id="PTHR42648">
    <property type="entry name" value="TRANSPOSASE, PUTATIVE-RELATED"/>
    <property type="match status" value="1"/>
</dbReference>
<dbReference type="RefSeq" id="XP_016690648.1">
    <property type="nucleotide sequence ID" value="XM_016835159.2"/>
</dbReference>
<keyword evidence="2" id="KW-0479">Metal-binding</keyword>
<sequence length="943" mass="108736">MSLKSAKEIWDYHKAEYKGDERIRGLKVLNLIRDFELQKMKESESVKEYSDRLLSIANKVRLLGSELNNSRIVEKLLITISEKFEATITTLENTKDLSKISLAELLNALQAQEQRRSMRKSSESWLIDSGCTNHMTYDKELFEELRNTEVKRVRIGNDVLFVPKIDQNLLSVGQLLDKGYKVLFHNKQCLIKDANGKGLFNVKMKGKIFALNPMENEQMTFKSRVSATETWHKRLGHIHHRGLLQMQMKNLVEGLTDIDDDLPHCRACKFGEQHRQPFPKQAWRASKKLQLVFTDLCGPQRTPSLNGNLYYIAFIDDLTRMCWIFLLKKKLEVAGVFWKFKARVENGSGCMIQILRSDNGKEYTSETFNRFCEEAGIEHQLTAPYTPQQNGVSERRNRLIMEMTRCMLHEKNLPKGFWGEVANTAVFLQNRISTKAVKDQTPFEAWYGYKPSLKFLRVFGCLCFTCIPQVKRDKLDKKAEAGIFVGYSTVSKAYRVFQPHTGRVIVSRDIYFVENEQWNWEGSTKTNQTYSAPNHFTIGNTLEELEDEGQDVLADDAPVKGGAFDDREKKTWELVDRPLDRKIIGVRWVFRTKLNPDGSVNKFKARLVLKGYAQVFRVDYSETFALVVRLNTVRLLFALTAQKNWKVFQDNEDKVYLLKKALYGLKQAPRAWNSRIDDHLVGLGFQKSQFELTLYVKHEGTNTLVISVYVDDLLITGSNIDQVNQFKLEMKKVFEMTDLGLMSYFLDIEIKQNQNEVFICQRKYAKEILRKFHMEDCKAMSTPMNQKEKLIKDDGSAKVIEAEFRSLVGCLMYLAATRPDILNDVSILSRFMHCPNETHMRDAKHVLLELEEKQSTEILVDNQAAIAISNNPVFYGKTKYFNIKLFFVREVQKSGDVSLCYCKSEDQIADIFTKPLHLASLKASGRNLEFAASKQGGVLRSCV</sequence>
<dbReference type="SUPFAM" id="SSF56672">
    <property type="entry name" value="DNA/RNA polymerases"/>
    <property type="match status" value="1"/>
</dbReference>
<accession>A0A1U8N6D0</accession>
<keyword evidence="1" id="KW-0645">Protease</keyword>
<organism evidence="6 7">
    <name type="scientific">Gossypium hirsutum</name>
    <name type="common">Upland cotton</name>
    <name type="synonym">Gossypium mexicanum</name>
    <dbReference type="NCBI Taxonomy" id="3635"/>
    <lineage>
        <taxon>Eukaryota</taxon>
        <taxon>Viridiplantae</taxon>
        <taxon>Streptophyta</taxon>
        <taxon>Embryophyta</taxon>
        <taxon>Tracheophyta</taxon>
        <taxon>Spermatophyta</taxon>
        <taxon>Magnoliopsida</taxon>
        <taxon>eudicotyledons</taxon>
        <taxon>Gunneridae</taxon>
        <taxon>Pentapetalae</taxon>
        <taxon>rosids</taxon>
        <taxon>malvids</taxon>
        <taxon>Malvales</taxon>
        <taxon>Malvaceae</taxon>
        <taxon>Malvoideae</taxon>
        <taxon>Gossypium</taxon>
    </lineage>
</organism>
<dbReference type="InterPro" id="IPR012337">
    <property type="entry name" value="RNaseH-like_sf"/>
</dbReference>
<dbReference type="GO" id="GO:0004190">
    <property type="term" value="F:aspartic-type endopeptidase activity"/>
    <property type="evidence" value="ECO:0007669"/>
    <property type="project" value="UniProtKB-KW"/>
</dbReference>
<dbReference type="PROSITE" id="PS50994">
    <property type="entry name" value="INTEGRASE"/>
    <property type="match status" value="1"/>
</dbReference>
<protein>
    <recommendedName>
        <fullName evidence="5">Integrase catalytic domain-containing protein</fullName>
    </recommendedName>
</protein>
<dbReference type="STRING" id="3635.A0A1U8N6D0"/>
<dbReference type="SUPFAM" id="SSF53098">
    <property type="entry name" value="Ribonuclease H-like"/>
    <property type="match status" value="1"/>
</dbReference>
<proteinExistence type="predicted"/>
<feature type="domain" description="Integrase catalytic" evidence="5">
    <location>
        <begin position="275"/>
        <end position="450"/>
    </location>
</feature>
<evidence type="ECO:0000313" key="6">
    <source>
        <dbReference type="Proteomes" id="UP000818029"/>
    </source>
</evidence>
<dbReference type="InterPro" id="IPR043502">
    <property type="entry name" value="DNA/RNA_pol_sf"/>
</dbReference>
<dbReference type="InterPro" id="IPR001584">
    <property type="entry name" value="Integrase_cat-core"/>
</dbReference>
<dbReference type="Pfam" id="PF14223">
    <property type="entry name" value="Retrotran_gag_2"/>
    <property type="match status" value="1"/>
</dbReference>
<keyword evidence="6" id="KW-1185">Reference proteome</keyword>
<dbReference type="Gene3D" id="3.30.420.10">
    <property type="entry name" value="Ribonuclease H-like superfamily/Ribonuclease H"/>
    <property type="match status" value="1"/>
</dbReference>
<dbReference type="PANTHER" id="PTHR42648:SF18">
    <property type="entry name" value="RETROTRANSPOSON, UNCLASSIFIED-LIKE PROTEIN"/>
    <property type="match status" value="1"/>
</dbReference>
<dbReference type="InterPro" id="IPR039537">
    <property type="entry name" value="Retrotran_Ty1/copia-like"/>
</dbReference>
<keyword evidence="4" id="KW-0378">Hydrolase</keyword>
<dbReference type="InterPro" id="IPR036397">
    <property type="entry name" value="RNaseH_sf"/>
</dbReference>
<dbReference type="GO" id="GO:0006508">
    <property type="term" value="P:proteolysis"/>
    <property type="evidence" value="ECO:0007669"/>
    <property type="project" value="UniProtKB-KW"/>
</dbReference>
<evidence type="ECO:0000313" key="7">
    <source>
        <dbReference type="RefSeq" id="XP_016690648.1"/>
    </source>
</evidence>
<gene>
    <name evidence="7" type="primary">LOC107944102</name>
</gene>
<dbReference type="InterPro" id="IPR013103">
    <property type="entry name" value="RVT_2"/>
</dbReference>
<dbReference type="Pfam" id="PF07727">
    <property type="entry name" value="RVT_2"/>
    <property type="match status" value="2"/>
</dbReference>
<dbReference type="SMR" id="A0A1U8N6D0"/>
<dbReference type="Pfam" id="PF13976">
    <property type="entry name" value="gag_pre-integrs"/>
    <property type="match status" value="1"/>
</dbReference>
<dbReference type="CDD" id="cd09272">
    <property type="entry name" value="RNase_HI_RT_Ty1"/>
    <property type="match status" value="1"/>
</dbReference>
<dbReference type="Pfam" id="PF00665">
    <property type="entry name" value="rve"/>
    <property type="match status" value="1"/>
</dbReference>
<dbReference type="InterPro" id="IPR054722">
    <property type="entry name" value="PolX-like_BBD"/>
</dbReference>
<dbReference type="Proteomes" id="UP000818029">
    <property type="component" value="Chromosome D02"/>
</dbReference>
<reference evidence="6" key="1">
    <citation type="journal article" date="2020" name="Nat. Genet.">
        <title>Genomic diversifications of five Gossypium allopolyploid species and their impact on cotton improvement.</title>
        <authorList>
            <person name="Chen Z.J."/>
            <person name="Sreedasyam A."/>
            <person name="Ando A."/>
            <person name="Song Q."/>
            <person name="De Santiago L.M."/>
            <person name="Hulse-Kemp A.M."/>
            <person name="Ding M."/>
            <person name="Ye W."/>
            <person name="Kirkbride R.C."/>
            <person name="Jenkins J."/>
            <person name="Plott C."/>
            <person name="Lovell J."/>
            <person name="Lin Y.M."/>
            <person name="Vaughn R."/>
            <person name="Liu B."/>
            <person name="Simpson S."/>
            <person name="Scheffler B.E."/>
            <person name="Wen L."/>
            <person name="Saski C.A."/>
            <person name="Grover C.E."/>
            <person name="Hu G."/>
            <person name="Conover J.L."/>
            <person name="Carlson J.W."/>
            <person name="Shu S."/>
            <person name="Boston L.B."/>
            <person name="Williams M."/>
            <person name="Peterson D.G."/>
            <person name="McGee K."/>
            <person name="Jones D.C."/>
            <person name="Wendel J.F."/>
            <person name="Stelly D.M."/>
            <person name="Grimwood J."/>
            <person name="Schmutz J."/>
        </authorList>
    </citation>
    <scope>NUCLEOTIDE SEQUENCE [LARGE SCALE GENOMIC DNA]</scope>
    <source>
        <strain evidence="6">cv. TM-1</strain>
    </source>
</reference>